<sequence>MDTEINVLIKKEIIRQREGLTLIPSENHASEEVLRAMGTPLSNKYSEGYPSKRYYGGNEFIDQIEAIAIERAKKLFKAEHANVQPHSGSQANAAVYLALLKPGDKILGFDLKAGGHLTHGSPVNFSGLTYNFAFYGVDAKTEKIDLAQVEKIALEFKPKIILVSTTSYSRLLDFEGFSKITKQVNAYLMADIAHIAGLVIAGEHPHPFPYCDVVTTTTHKTLRGPRGGLVLCKQELAEKIDKAVFPGIQGGPMDHIIAAKAVCFYEALQPAFKKYQRQIILNARAMADEFTAQGIRVVSGGTDNHLMVLDLTGTNLESRKVQDELDKLSIYVNRNAIPNDPRPPYNPSGIRLGSPAITTRGFKEKDAAIVAKLIAKLIKNFEDKRTKAEIKKEVQKLAKNFPIYKNFKFYDEVI</sequence>
<evidence type="ECO:0000313" key="13">
    <source>
        <dbReference type="Proteomes" id="UP000229247"/>
    </source>
</evidence>
<gene>
    <name evidence="9" type="primary">glyA</name>
    <name evidence="12" type="ORF">COS30_01200</name>
</gene>
<dbReference type="NCBIfam" id="NF000586">
    <property type="entry name" value="PRK00011.1"/>
    <property type="match status" value="1"/>
</dbReference>
<evidence type="ECO:0000256" key="6">
    <source>
        <dbReference type="ARBA" id="ARBA00022563"/>
    </source>
</evidence>
<dbReference type="CDD" id="cd00378">
    <property type="entry name" value="SHMT"/>
    <property type="match status" value="1"/>
</dbReference>
<dbReference type="InterPro" id="IPR049943">
    <property type="entry name" value="Ser_HO-MeTrfase-like"/>
</dbReference>
<comment type="function">
    <text evidence="9">Catalyzes the reversible interconversion of serine and glycine with tetrahydrofolate (THF) serving as the one-carbon carrier. This reaction serves as the major source of one-carbon groups required for the biosynthesis of purines, thymidylate, methionine, and other important biomolecules. Also exhibits THF-independent aldolase activity toward beta-hydroxyamino acids, producing glycine and aldehydes, via a retro-aldol mechanism.</text>
</comment>
<comment type="subcellular location">
    <subcellularLocation>
        <location evidence="2 9">Cytoplasm</location>
    </subcellularLocation>
</comment>
<evidence type="ECO:0000256" key="7">
    <source>
        <dbReference type="ARBA" id="ARBA00022679"/>
    </source>
</evidence>
<evidence type="ECO:0000256" key="1">
    <source>
        <dbReference type="ARBA" id="ARBA00001933"/>
    </source>
</evidence>
<evidence type="ECO:0000256" key="2">
    <source>
        <dbReference type="ARBA" id="ARBA00004496"/>
    </source>
</evidence>
<dbReference type="HAMAP" id="MF_00051">
    <property type="entry name" value="SHMT"/>
    <property type="match status" value="1"/>
</dbReference>
<accession>A0A2M7D6I3</accession>
<dbReference type="InterPro" id="IPR015424">
    <property type="entry name" value="PyrdxlP-dep_Trfase"/>
</dbReference>
<dbReference type="Gene3D" id="3.40.640.10">
    <property type="entry name" value="Type I PLP-dependent aspartate aminotransferase-like (Major domain)"/>
    <property type="match status" value="1"/>
</dbReference>
<name>A0A2M7D6I3_9BACT</name>
<keyword evidence="8 9" id="KW-0663">Pyridoxal phosphate</keyword>
<dbReference type="GO" id="GO:0019264">
    <property type="term" value="P:glycine biosynthetic process from serine"/>
    <property type="evidence" value="ECO:0007669"/>
    <property type="project" value="UniProtKB-UniRule"/>
</dbReference>
<dbReference type="InterPro" id="IPR015422">
    <property type="entry name" value="PyrdxlP-dep_Trfase_small"/>
</dbReference>
<dbReference type="InterPro" id="IPR015421">
    <property type="entry name" value="PyrdxlP-dep_Trfase_major"/>
</dbReference>
<dbReference type="GO" id="GO:0032259">
    <property type="term" value="P:methylation"/>
    <property type="evidence" value="ECO:0007669"/>
    <property type="project" value="UniProtKB-KW"/>
</dbReference>
<dbReference type="GO" id="GO:0035999">
    <property type="term" value="P:tetrahydrofolate interconversion"/>
    <property type="evidence" value="ECO:0007669"/>
    <property type="project" value="UniProtKB-UniRule"/>
</dbReference>
<dbReference type="EC" id="2.1.2.1" evidence="9"/>
<dbReference type="GO" id="GO:0005829">
    <property type="term" value="C:cytosol"/>
    <property type="evidence" value="ECO:0007669"/>
    <property type="project" value="TreeGrafter"/>
</dbReference>
<keyword evidence="12" id="KW-0489">Methyltransferase</keyword>
<comment type="catalytic activity">
    <reaction evidence="9">
        <text>(6R)-5,10-methylene-5,6,7,8-tetrahydrofolate + glycine + H2O = (6S)-5,6,7,8-tetrahydrofolate + L-serine</text>
        <dbReference type="Rhea" id="RHEA:15481"/>
        <dbReference type="ChEBI" id="CHEBI:15377"/>
        <dbReference type="ChEBI" id="CHEBI:15636"/>
        <dbReference type="ChEBI" id="CHEBI:33384"/>
        <dbReference type="ChEBI" id="CHEBI:57305"/>
        <dbReference type="ChEBI" id="CHEBI:57453"/>
        <dbReference type="EC" id="2.1.2.1"/>
    </reaction>
</comment>
<dbReference type="PIRSF" id="PIRSF000412">
    <property type="entry name" value="SHMT"/>
    <property type="match status" value="1"/>
</dbReference>
<comment type="cofactor">
    <cofactor evidence="1 9 10">
        <name>pyridoxal 5'-phosphate</name>
        <dbReference type="ChEBI" id="CHEBI:597326"/>
    </cofactor>
</comment>
<dbReference type="Gene3D" id="3.90.1150.10">
    <property type="entry name" value="Aspartate Aminotransferase, domain 1"/>
    <property type="match status" value="1"/>
</dbReference>
<feature type="modified residue" description="N6-(pyridoxal phosphate)lysine" evidence="9 10">
    <location>
        <position position="220"/>
    </location>
</feature>
<dbReference type="PROSITE" id="PS00096">
    <property type="entry name" value="SHMT"/>
    <property type="match status" value="1"/>
</dbReference>
<keyword evidence="6 9" id="KW-0554">One-carbon metabolism</keyword>
<organism evidence="12 13">
    <name type="scientific">Candidatus Portnoybacteria bacterium CG02_land_8_20_14_3_00_45_8</name>
    <dbReference type="NCBI Taxonomy" id="1974807"/>
    <lineage>
        <taxon>Bacteria</taxon>
        <taxon>Candidatus Portnoyibacteriota</taxon>
    </lineage>
</organism>
<evidence type="ECO:0000256" key="5">
    <source>
        <dbReference type="ARBA" id="ARBA00022490"/>
    </source>
</evidence>
<dbReference type="InterPro" id="IPR001085">
    <property type="entry name" value="Ser_HO-MeTrfase"/>
</dbReference>
<proteinExistence type="inferred from homology"/>
<comment type="caution">
    <text evidence="12">The sequence shown here is derived from an EMBL/GenBank/DDBJ whole genome shotgun (WGS) entry which is preliminary data.</text>
</comment>
<dbReference type="Proteomes" id="UP000229247">
    <property type="component" value="Unassembled WGS sequence"/>
</dbReference>
<feature type="domain" description="Serine hydroxymethyltransferase-like" evidence="11">
    <location>
        <begin position="2"/>
        <end position="374"/>
    </location>
</feature>
<feature type="binding site" evidence="9">
    <location>
        <position position="111"/>
    </location>
    <ligand>
        <name>(6S)-5,6,7,8-tetrahydrofolate</name>
        <dbReference type="ChEBI" id="CHEBI:57453"/>
    </ligand>
</feature>
<feature type="binding site" evidence="9">
    <location>
        <begin position="115"/>
        <end position="117"/>
    </location>
    <ligand>
        <name>(6S)-5,6,7,8-tetrahydrofolate</name>
        <dbReference type="ChEBI" id="CHEBI:57453"/>
    </ligand>
</feature>
<evidence type="ECO:0000256" key="4">
    <source>
        <dbReference type="ARBA" id="ARBA00011738"/>
    </source>
</evidence>
<keyword evidence="5 9" id="KW-0963">Cytoplasm</keyword>
<evidence type="ECO:0000256" key="8">
    <source>
        <dbReference type="ARBA" id="ARBA00022898"/>
    </source>
</evidence>
<protein>
    <recommendedName>
        <fullName evidence="9">Serine hydroxymethyltransferase</fullName>
        <shortName evidence="9">SHMT</shortName>
        <shortName evidence="9">Serine methylase</shortName>
        <ecNumber evidence="9">2.1.2.1</ecNumber>
    </recommendedName>
</protein>
<reference evidence="13" key="1">
    <citation type="submission" date="2017-09" db="EMBL/GenBank/DDBJ databases">
        <title>Depth-based differentiation of microbial function through sediment-hosted aquifers and enrichment of novel symbionts in the deep terrestrial subsurface.</title>
        <authorList>
            <person name="Probst A.J."/>
            <person name="Ladd B."/>
            <person name="Jarett J.K."/>
            <person name="Geller-Mcgrath D.E."/>
            <person name="Sieber C.M.K."/>
            <person name="Emerson J.B."/>
            <person name="Anantharaman K."/>
            <person name="Thomas B.C."/>
            <person name="Malmstrom R."/>
            <person name="Stieglmeier M."/>
            <person name="Klingl A."/>
            <person name="Woyke T."/>
            <person name="Ryan C.M."/>
            <person name="Banfield J.F."/>
        </authorList>
    </citation>
    <scope>NUCLEOTIDE SEQUENCE [LARGE SCALE GENOMIC DNA]</scope>
</reference>
<evidence type="ECO:0000256" key="10">
    <source>
        <dbReference type="PIRSR" id="PIRSR000412-50"/>
    </source>
</evidence>
<comment type="subunit">
    <text evidence="4 9">Homodimer.</text>
</comment>
<evidence type="ECO:0000259" key="11">
    <source>
        <dbReference type="Pfam" id="PF00464"/>
    </source>
</evidence>
<comment type="pathway">
    <text evidence="9">One-carbon metabolism; tetrahydrofolate interconversion.</text>
</comment>
<keyword evidence="7 9" id="KW-0808">Transferase</keyword>
<feature type="site" description="Plays an important role in substrate specificity" evidence="9">
    <location>
        <position position="219"/>
    </location>
</feature>
<dbReference type="GO" id="GO:0004372">
    <property type="term" value="F:glycine hydroxymethyltransferase activity"/>
    <property type="evidence" value="ECO:0007669"/>
    <property type="project" value="UniProtKB-UniRule"/>
</dbReference>
<dbReference type="InterPro" id="IPR019798">
    <property type="entry name" value="Ser_HO-MeTrfase_PLP_BS"/>
</dbReference>
<evidence type="ECO:0000256" key="9">
    <source>
        <dbReference type="HAMAP-Rule" id="MF_00051"/>
    </source>
</evidence>
<dbReference type="EMBL" id="PEUE01000031">
    <property type="protein sequence ID" value="PIV38594.1"/>
    <property type="molecule type" value="Genomic_DNA"/>
</dbReference>
<dbReference type="UniPathway" id="UPA00288">
    <property type="reaction ID" value="UER01023"/>
</dbReference>
<dbReference type="SUPFAM" id="SSF53383">
    <property type="entry name" value="PLP-dependent transferases"/>
    <property type="match status" value="1"/>
</dbReference>
<dbReference type="FunFam" id="3.40.640.10:FF:000001">
    <property type="entry name" value="Serine hydroxymethyltransferase"/>
    <property type="match status" value="1"/>
</dbReference>
<dbReference type="UniPathway" id="UPA00193"/>
<dbReference type="GO" id="GO:0008168">
    <property type="term" value="F:methyltransferase activity"/>
    <property type="evidence" value="ECO:0007669"/>
    <property type="project" value="UniProtKB-KW"/>
</dbReference>
<dbReference type="PANTHER" id="PTHR11680">
    <property type="entry name" value="SERINE HYDROXYMETHYLTRANSFERASE"/>
    <property type="match status" value="1"/>
</dbReference>
<comment type="caution">
    <text evidence="9">Lacks conserved residue(s) required for the propagation of feature annotation.</text>
</comment>
<comment type="pathway">
    <text evidence="9">Amino-acid biosynthesis; glycine biosynthesis; glycine from L-serine: step 1/1.</text>
</comment>
<keyword evidence="9" id="KW-0028">Amino-acid biosynthesis</keyword>
<comment type="similarity">
    <text evidence="3 9">Belongs to the SHMT family.</text>
</comment>
<dbReference type="InterPro" id="IPR039429">
    <property type="entry name" value="SHMT-like_dom"/>
</dbReference>
<dbReference type="GO" id="GO:0030170">
    <property type="term" value="F:pyridoxal phosphate binding"/>
    <property type="evidence" value="ECO:0007669"/>
    <property type="project" value="UniProtKB-UniRule"/>
</dbReference>
<dbReference type="AlphaFoldDB" id="A0A2M7D6I3"/>
<evidence type="ECO:0000256" key="3">
    <source>
        <dbReference type="ARBA" id="ARBA00006376"/>
    </source>
</evidence>
<evidence type="ECO:0000313" key="12">
    <source>
        <dbReference type="EMBL" id="PIV38594.1"/>
    </source>
</evidence>
<dbReference type="Pfam" id="PF00464">
    <property type="entry name" value="SHMT"/>
    <property type="match status" value="1"/>
</dbReference>
<dbReference type="PANTHER" id="PTHR11680:SF35">
    <property type="entry name" value="SERINE HYDROXYMETHYLTRANSFERASE 1"/>
    <property type="match status" value="1"/>
</dbReference>